<evidence type="ECO:0000313" key="2">
    <source>
        <dbReference type="Proteomes" id="UP000007800"/>
    </source>
</evidence>
<keyword evidence="2" id="KW-1185">Reference proteome</keyword>
<reference evidence="1 2" key="1">
    <citation type="submission" date="2008-07" db="EMBL/GenBank/DDBJ databases">
        <authorList>
            <person name="El-Sayed N."/>
            <person name="Caler E."/>
            <person name="Inman J."/>
            <person name="Amedeo P."/>
            <person name="Hass B."/>
            <person name="Wortman J."/>
        </authorList>
    </citation>
    <scope>NUCLEOTIDE SEQUENCE [LARGE SCALE GENOMIC DNA]</scope>
    <source>
        <strain evidence="2">ATCC 50983 / TXsc</strain>
    </source>
</reference>
<dbReference type="GeneID" id="9063484"/>
<sequence>MSNTAGFGGGAAAAAVFEIEVAMAAVIETKLGTDRLTSLKISNRSPDVKFK</sequence>
<name>C5KG53_PERM5</name>
<dbReference type="RefSeq" id="XP_002784613.1">
    <property type="nucleotide sequence ID" value="XM_002784567.1"/>
</dbReference>
<evidence type="ECO:0000313" key="1">
    <source>
        <dbReference type="EMBL" id="EER16409.1"/>
    </source>
</evidence>
<gene>
    <name evidence="1" type="ORF">Pmar_PMAR021005</name>
</gene>
<organism evidence="2">
    <name type="scientific">Perkinsus marinus (strain ATCC 50983 / TXsc)</name>
    <dbReference type="NCBI Taxonomy" id="423536"/>
    <lineage>
        <taxon>Eukaryota</taxon>
        <taxon>Sar</taxon>
        <taxon>Alveolata</taxon>
        <taxon>Perkinsozoa</taxon>
        <taxon>Perkinsea</taxon>
        <taxon>Perkinsida</taxon>
        <taxon>Perkinsidae</taxon>
        <taxon>Perkinsus</taxon>
    </lineage>
</organism>
<proteinExistence type="predicted"/>
<dbReference type="EMBL" id="GG672918">
    <property type="protein sequence ID" value="EER16409.1"/>
    <property type="molecule type" value="Genomic_DNA"/>
</dbReference>
<protein>
    <submittedName>
        <fullName evidence="1">Uncharacterized protein</fullName>
    </submittedName>
</protein>
<accession>C5KG53</accession>
<dbReference type="InParanoid" id="C5KG53"/>
<dbReference type="AlphaFoldDB" id="C5KG53"/>
<dbReference type="Proteomes" id="UP000007800">
    <property type="component" value="Unassembled WGS sequence"/>
</dbReference>